<name>A0A7W5JU04_9ACTN</name>
<accession>A0A7W5JU04</accession>
<dbReference type="AlphaFoldDB" id="A0A7W5JU04"/>
<dbReference type="RefSeq" id="WP_183337243.1">
    <property type="nucleotide sequence ID" value="NZ_JACHZG010000001.1"/>
</dbReference>
<evidence type="ECO:0000313" key="2">
    <source>
        <dbReference type="EMBL" id="MBB3326263.1"/>
    </source>
</evidence>
<keyword evidence="2" id="KW-0808">Transferase</keyword>
<comment type="caution">
    <text evidence="2">The sequence shown here is derived from an EMBL/GenBank/DDBJ whole genome shotgun (WGS) entry which is preliminary data.</text>
</comment>
<keyword evidence="1" id="KW-0732">Signal</keyword>
<organism evidence="2 3">
    <name type="scientific">Microlunatus antarcticus</name>
    <dbReference type="NCBI Taxonomy" id="53388"/>
    <lineage>
        <taxon>Bacteria</taxon>
        <taxon>Bacillati</taxon>
        <taxon>Actinomycetota</taxon>
        <taxon>Actinomycetes</taxon>
        <taxon>Propionibacteriales</taxon>
        <taxon>Propionibacteriaceae</taxon>
        <taxon>Microlunatus</taxon>
    </lineage>
</organism>
<reference evidence="2 3" key="1">
    <citation type="submission" date="2020-08" db="EMBL/GenBank/DDBJ databases">
        <title>Sequencing the genomes of 1000 actinobacteria strains.</title>
        <authorList>
            <person name="Klenk H.-P."/>
        </authorList>
    </citation>
    <scope>NUCLEOTIDE SEQUENCE [LARGE SCALE GENOMIC DNA]</scope>
    <source>
        <strain evidence="2 3">DSM 11053</strain>
    </source>
</reference>
<gene>
    <name evidence="2" type="ORF">FHX39_001207</name>
</gene>
<proteinExistence type="predicted"/>
<protein>
    <submittedName>
        <fullName evidence="2">UDP-N-acetylmuramyl pentapeptide phosphotransferase/UDP-N-acetylglucosamine-1-phosphate transferase</fullName>
    </submittedName>
</protein>
<dbReference type="EMBL" id="JACHZG010000001">
    <property type="protein sequence ID" value="MBB3326263.1"/>
    <property type="molecule type" value="Genomic_DNA"/>
</dbReference>
<feature type="signal peptide" evidence="1">
    <location>
        <begin position="1"/>
        <end position="16"/>
    </location>
</feature>
<keyword evidence="3" id="KW-1185">Reference proteome</keyword>
<sequence length="289" mass="27714">MVATLVRGLASTAAAAATALVGGAVVTRTGNVPWVRRWSRTNHAGEPVTLLEGPVAVGALAVGTLVGAALGAPPSQVLAVGVAGVGSGLVGAYDDLHGSAQARGFRGHLAALRRGRVTSGTVKIVGVGLSGLAAAVVLGRHRAAGLGLVDVVVDTALVAGTANLVNLLDLRPGRAAKVVVLLAGGLAGAGGGPALGAAVGSLPTDLTARSMLGDCGANALGAATATAAAGTLDRPARLVGLAAVVALNAASERVSFTAVIARTPALAWLDGLGRDPAPGGPVSSEPGPG</sequence>
<evidence type="ECO:0000256" key="1">
    <source>
        <dbReference type="SAM" id="SignalP"/>
    </source>
</evidence>
<dbReference type="GO" id="GO:0016740">
    <property type="term" value="F:transferase activity"/>
    <property type="evidence" value="ECO:0007669"/>
    <property type="project" value="UniProtKB-KW"/>
</dbReference>
<dbReference type="Proteomes" id="UP000565572">
    <property type="component" value="Unassembled WGS sequence"/>
</dbReference>
<evidence type="ECO:0000313" key="3">
    <source>
        <dbReference type="Proteomes" id="UP000565572"/>
    </source>
</evidence>
<feature type="chain" id="PRO_5030618468" evidence="1">
    <location>
        <begin position="17"/>
        <end position="289"/>
    </location>
</feature>